<dbReference type="AlphaFoldDB" id="A0A1G8UX47"/>
<evidence type="ECO:0000259" key="2">
    <source>
        <dbReference type="Pfam" id="PF24042"/>
    </source>
</evidence>
<dbReference type="EMBL" id="FNFC01000005">
    <property type="protein sequence ID" value="SDJ58378.1"/>
    <property type="molecule type" value="Genomic_DNA"/>
</dbReference>
<reference evidence="3 4" key="1">
    <citation type="submission" date="2016-10" db="EMBL/GenBank/DDBJ databases">
        <authorList>
            <person name="de Groot N.N."/>
        </authorList>
    </citation>
    <scope>NUCLEOTIDE SEQUENCE [LARGE SCALE GENOMIC DNA]</scope>
    <source>
        <strain evidence="3 4">IBRC-M10015</strain>
    </source>
</reference>
<feature type="domain" description="DUF7347" evidence="1">
    <location>
        <begin position="7"/>
        <end position="92"/>
    </location>
</feature>
<dbReference type="InterPro" id="IPR055771">
    <property type="entry name" value="DUF7347"/>
</dbReference>
<proteinExistence type="predicted"/>
<dbReference type="STRING" id="890420.SAMN05216226_105177"/>
<evidence type="ECO:0000313" key="3">
    <source>
        <dbReference type="EMBL" id="SDJ58378.1"/>
    </source>
</evidence>
<name>A0A1G8UX47_9EURY</name>
<dbReference type="InterPro" id="IPR055775">
    <property type="entry name" value="DUF7351"/>
</dbReference>
<feature type="domain" description="DUF7351" evidence="2">
    <location>
        <begin position="109"/>
        <end position="289"/>
    </location>
</feature>
<sequence>MSDAPPPAAVFGLLSDEIRVDILEAIAVAEAETETRSSGRTELAFSDIYERVDVDNTSKLSYHLGELVGPFLRKTDAGYSFTHAGEKFVRMILADNYEHLPAFDPVTIDGHCMYCDSTELEASLRFQFFIVTCRNCERALSGHPIAPTLVRAHDGDELVDRVASKMALDYRQIRNGLCVACTGDLSTTVIDTEGLPVEDIHSFLVRDECNHCLREYNGPMAYGVAYHPASIAFHWEHGIDLSTRGMWELHEFAAQWTAEQLSDDPAEYRVVLSHDSDELRFYLDADARVTRTERVRGRTVD</sequence>
<dbReference type="Proteomes" id="UP000198856">
    <property type="component" value="Unassembled WGS sequence"/>
</dbReference>
<dbReference type="Pfam" id="PF24038">
    <property type="entry name" value="DUF7347"/>
    <property type="match status" value="1"/>
</dbReference>
<keyword evidence="4" id="KW-1185">Reference proteome</keyword>
<evidence type="ECO:0000313" key="4">
    <source>
        <dbReference type="Proteomes" id="UP000198856"/>
    </source>
</evidence>
<dbReference type="Pfam" id="PF24042">
    <property type="entry name" value="DUF7351"/>
    <property type="match status" value="1"/>
</dbReference>
<accession>A0A1G8UX47</accession>
<dbReference type="RefSeq" id="WP_092701115.1">
    <property type="nucleotide sequence ID" value="NZ_FNFC01000005.1"/>
</dbReference>
<dbReference type="OrthoDB" id="8482at2157"/>
<protein>
    <submittedName>
        <fullName evidence="3">Uncharacterized protein</fullName>
    </submittedName>
</protein>
<organism evidence="3 4">
    <name type="scientific">Halovenus aranensis</name>
    <dbReference type="NCBI Taxonomy" id="890420"/>
    <lineage>
        <taxon>Archaea</taxon>
        <taxon>Methanobacteriati</taxon>
        <taxon>Methanobacteriota</taxon>
        <taxon>Stenosarchaea group</taxon>
        <taxon>Halobacteria</taxon>
        <taxon>Halobacteriales</taxon>
        <taxon>Haloarculaceae</taxon>
        <taxon>Halovenus</taxon>
    </lineage>
</organism>
<evidence type="ECO:0000259" key="1">
    <source>
        <dbReference type="Pfam" id="PF24038"/>
    </source>
</evidence>
<gene>
    <name evidence="3" type="ORF">SAMN05216226_105177</name>
</gene>